<reference evidence="1 2" key="1">
    <citation type="submission" date="2018-06" db="EMBL/GenBank/DDBJ databases">
        <title>Extensive metabolic versatility and redundancy in microbially diverse, dynamic hydrothermal sediments.</title>
        <authorList>
            <person name="Dombrowski N."/>
            <person name="Teske A."/>
            <person name="Baker B.J."/>
        </authorList>
    </citation>
    <scope>NUCLEOTIDE SEQUENCE [LARGE SCALE GENOMIC DNA]</scope>
    <source>
        <strain evidence="1">B36_G15</strain>
    </source>
</reference>
<evidence type="ECO:0000313" key="1">
    <source>
        <dbReference type="EMBL" id="RKX69407.1"/>
    </source>
</evidence>
<protein>
    <recommendedName>
        <fullName evidence="3">Exo-alpha-sialidase</fullName>
    </recommendedName>
</protein>
<dbReference type="AlphaFoldDB" id="A0A660SFF8"/>
<comment type="caution">
    <text evidence="1">The sequence shown here is derived from an EMBL/GenBank/DDBJ whole genome shotgun (WGS) entry which is preliminary data.</text>
</comment>
<sequence length="87" mass="9710">MLGRVKFGVGLTLIPMVLLGYPPDGWRGMWNLAPADQYEHSESRIAVFGDTIHASYIKLTAEGNKVYYKRSTDGGFRWSNEVEISSG</sequence>
<name>A0A660SFF8_UNCW3</name>
<evidence type="ECO:0008006" key="3">
    <source>
        <dbReference type="Google" id="ProtNLM"/>
    </source>
</evidence>
<evidence type="ECO:0000313" key="2">
    <source>
        <dbReference type="Proteomes" id="UP000268469"/>
    </source>
</evidence>
<gene>
    <name evidence="1" type="ORF">DRP53_08245</name>
</gene>
<organism evidence="1 2">
    <name type="scientific">candidate division WOR-3 bacterium</name>
    <dbReference type="NCBI Taxonomy" id="2052148"/>
    <lineage>
        <taxon>Bacteria</taxon>
        <taxon>Bacteria division WOR-3</taxon>
    </lineage>
</organism>
<accession>A0A660SFF8</accession>
<dbReference type="Proteomes" id="UP000268469">
    <property type="component" value="Unassembled WGS sequence"/>
</dbReference>
<feature type="non-terminal residue" evidence="1">
    <location>
        <position position="87"/>
    </location>
</feature>
<dbReference type="EMBL" id="QNBE01000086">
    <property type="protein sequence ID" value="RKX69407.1"/>
    <property type="molecule type" value="Genomic_DNA"/>
</dbReference>
<proteinExistence type="predicted"/>